<dbReference type="Proteomes" id="UP000662770">
    <property type="component" value="Chromosome"/>
</dbReference>
<evidence type="ECO:0000256" key="2">
    <source>
        <dbReference type="PROSITE-ProRule" id="PRU00703"/>
    </source>
</evidence>
<dbReference type="Pfam" id="PF00571">
    <property type="entry name" value="CBS"/>
    <property type="match status" value="2"/>
</dbReference>
<feature type="domain" description="CBS" evidence="4">
    <location>
        <begin position="156"/>
        <end position="214"/>
    </location>
</feature>
<dbReference type="PROSITE" id="PS51371">
    <property type="entry name" value="CBS"/>
    <property type="match status" value="2"/>
</dbReference>
<accession>A0ABX7QW83</accession>
<dbReference type="Pfam" id="PF03445">
    <property type="entry name" value="DUF294"/>
    <property type="match status" value="1"/>
</dbReference>
<dbReference type="InterPro" id="IPR000595">
    <property type="entry name" value="cNMP-bd_dom"/>
</dbReference>
<evidence type="ECO:0000313" key="6">
    <source>
        <dbReference type="Proteomes" id="UP000662770"/>
    </source>
</evidence>
<dbReference type="InterPro" id="IPR018821">
    <property type="entry name" value="DUF294_put_nucleoTrafse_sb-bd"/>
</dbReference>
<dbReference type="InterPro" id="IPR046342">
    <property type="entry name" value="CBS_dom_sf"/>
</dbReference>
<dbReference type="InterPro" id="IPR014710">
    <property type="entry name" value="RmlC-like_jellyroll"/>
</dbReference>
<evidence type="ECO:0000259" key="4">
    <source>
        <dbReference type="PROSITE" id="PS51371"/>
    </source>
</evidence>
<dbReference type="InterPro" id="IPR051462">
    <property type="entry name" value="CBS_domain-containing"/>
</dbReference>
<dbReference type="PANTHER" id="PTHR48108:SF31">
    <property type="entry name" value="CBS DOMAIN AND CYCLIC NUCLEOTIDE-REGULATED NUCLEOTIDYLTRANSFERASE"/>
    <property type="match status" value="1"/>
</dbReference>
<dbReference type="RefSeq" id="WP_207356292.1">
    <property type="nucleotide sequence ID" value="NZ_CP071503.1"/>
</dbReference>
<dbReference type="Gene3D" id="2.60.120.10">
    <property type="entry name" value="Jelly Rolls"/>
    <property type="match status" value="1"/>
</dbReference>
<dbReference type="Gene3D" id="3.10.580.10">
    <property type="entry name" value="CBS-domain"/>
    <property type="match status" value="1"/>
</dbReference>
<dbReference type="CDD" id="cd04587">
    <property type="entry name" value="CBS_pair_CAP-ED_NT_Pol-beta-like_DUF294_assoc"/>
    <property type="match status" value="1"/>
</dbReference>
<gene>
    <name evidence="5" type="ORF">JYB87_07735</name>
</gene>
<dbReference type="InterPro" id="IPR005105">
    <property type="entry name" value="GlnD_Uridyltrans_N"/>
</dbReference>
<name>A0ABX7QW83_9GAMM</name>
<evidence type="ECO:0000313" key="5">
    <source>
        <dbReference type="EMBL" id="QSX35098.1"/>
    </source>
</evidence>
<dbReference type="CDD" id="cd05401">
    <property type="entry name" value="NT_GlnE_GlnD_like"/>
    <property type="match status" value="1"/>
</dbReference>
<dbReference type="SUPFAM" id="SSF54631">
    <property type="entry name" value="CBS-domain pair"/>
    <property type="match status" value="1"/>
</dbReference>
<dbReference type="PROSITE" id="PS50042">
    <property type="entry name" value="CNMP_BINDING_3"/>
    <property type="match status" value="1"/>
</dbReference>
<reference evidence="5 6" key="1">
    <citation type="submission" date="2021-03" db="EMBL/GenBank/DDBJ databases">
        <title>Novel species identification of genus Shewanella.</title>
        <authorList>
            <person name="Liu G."/>
            <person name="Zhang Q."/>
        </authorList>
    </citation>
    <scope>NUCLEOTIDE SEQUENCE [LARGE SCALE GENOMIC DNA]</scope>
    <source>
        <strain evidence="5 6">FJAT-51800</strain>
    </source>
</reference>
<proteinExistence type="predicted"/>
<dbReference type="Pfam" id="PF10335">
    <property type="entry name" value="DUF294_C"/>
    <property type="match status" value="1"/>
</dbReference>
<evidence type="ECO:0000256" key="1">
    <source>
        <dbReference type="ARBA" id="ARBA00022737"/>
    </source>
</evidence>
<organism evidence="5 6">
    <name type="scientific">Shewanella avicenniae</name>
    <dbReference type="NCBI Taxonomy" id="2814294"/>
    <lineage>
        <taxon>Bacteria</taxon>
        <taxon>Pseudomonadati</taxon>
        <taxon>Pseudomonadota</taxon>
        <taxon>Gammaproteobacteria</taxon>
        <taxon>Alteromonadales</taxon>
        <taxon>Shewanellaceae</taxon>
        <taxon>Shewanella</taxon>
    </lineage>
</organism>
<dbReference type="InterPro" id="IPR000644">
    <property type="entry name" value="CBS_dom"/>
</dbReference>
<keyword evidence="2" id="KW-0129">CBS domain</keyword>
<feature type="domain" description="CBS" evidence="4">
    <location>
        <begin position="220"/>
        <end position="276"/>
    </location>
</feature>
<dbReference type="SMART" id="SM00116">
    <property type="entry name" value="CBS"/>
    <property type="match status" value="2"/>
</dbReference>
<dbReference type="SUPFAM" id="SSF51206">
    <property type="entry name" value="cAMP-binding domain-like"/>
    <property type="match status" value="1"/>
</dbReference>
<dbReference type="CDD" id="cd00038">
    <property type="entry name" value="CAP_ED"/>
    <property type="match status" value="1"/>
</dbReference>
<sequence length="615" mass="68544">MDETELLPIRNFLAEIAPFNELSAESLELCCRNISIGYYSKASKIVPLSTDNPMLYIVRSGAFEVRDADDELVDRLGEGDYFGFPSLLSGEAVSNTVHILEDGLVYHVAPAEFDLLRLQCRSFDRFFNRAYAKRLRHERRYRNRETVTTNRISSLINSALLSVDHNETVIEAARAMRHRHVSSALVLDNGKLCGILTDRDLRNRVLAEGLTGEVAVHQAMTPSPVTIEAKSLVFEAMLLMSEHNIHHLPVMDAGIAIGMVTSTDIIKSQSSQPILLIREIERQQDLPSLIAVSKQIPELLQSLISADARSEEIGRILTSVTDALTRRLIVLNQALLGDAPMAFCWLAFGSQGRQDQAACSDQDNGLLLAEELDAEAKSYFQALAQGVCSGLNDCGYVFCPGDIMAQNPTWMMSLTRWKQKFAQWVENPEPKALMHASIFFDMRPVFGPVNLFDALQDSVLQGTKDNDIFLAALTGNATLESPPLGFFRKFVLERDGTEVKGIDLKHRGSALINDIARVYALSAGIKEVNTAKRIKRAIDAGVLNRKDGLNLADALEFIGHMRLANQGQQFEHRQSLSNYLKPQDLSSLMRHQLVDAFKVVHDSQAAIRLKFMRSF</sequence>
<evidence type="ECO:0000259" key="3">
    <source>
        <dbReference type="PROSITE" id="PS50042"/>
    </source>
</evidence>
<keyword evidence="6" id="KW-1185">Reference proteome</keyword>
<dbReference type="InterPro" id="IPR018490">
    <property type="entry name" value="cNMP-bd_dom_sf"/>
</dbReference>
<dbReference type="EMBL" id="CP071503">
    <property type="protein sequence ID" value="QSX35098.1"/>
    <property type="molecule type" value="Genomic_DNA"/>
</dbReference>
<protein>
    <submittedName>
        <fullName evidence="5">Cyclic nucleotide-binding/CBS domain-containing protein</fullName>
    </submittedName>
</protein>
<feature type="domain" description="Cyclic nucleotide-binding" evidence="3">
    <location>
        <begin position="18"/>
        <end position="144"/>
    </location>
</feature>
<dbReference type="PANTHER" id="PTHR48108">
    <property type="entry name" value="CBS DOMAIN-CONTAINING PROTEIN CBSX2, CHLOROPLASTIC"/>
    <property type="match status" value="1"/>
</dbReference>
<keyword evidence="1" id="KW-0677">Repeat</keyword>
<dbReference type="Pfam" id="PF00027">
    <property type="entry name" value="cNMP_binding"/>
    <property type="match status" value="1"/>
</dbReference>